<dbReference type="AlphaFoldDB" id="A0A1H8GBK3"/>
<dbReference type="STRING" id="46177.SAMN05660976_07505"/>
<dbReference type="Proteomes" id="UP000198953">
    <property type="component" value="Unassembled WGS sequence"/>
</dbReference>
<keyword evidence="1" id="KW-0812">Transmembrane</keyword>
<feature type="transmembrane region" description="Helical" evidence="1">
    <location>
        <begin position="36"/>
        <end position="52"/>
    </location>
</feature>
<name>A0A1H8GBK3_9ACTN</name>
<feature type="transmembrane region" description="Helical" evidence="1">
    <location>
        <begin position="72"/>
        <end position="93"/>
    </location>
</feature>
<keyword evidence="3" id="KW-1185">Reference proteome</keyword>
<dbReference type="RefSeq" id="WP_091105194.1">
    <property type="nucleotide sequence ID" value="NZ_FOBF01000026.1"/>
</dbReference>
<reference evidence="2 3" key="1">
    <citation type="submission" date="2016-10" db="EMBL/GenBank/DDBJ databases">
        <authorList>
            <person name="de Groot N.N."/>
        </authorList>
    </citation>
    <scope>NUCLEOTIDE SEQUENCE [LARGE SCALE GENOMIC DNA]</scope>
    <source>
        <strain evidence="2 3">DSM 43357</strain>
    </source>
</reference>
<protein>
    <submittedName>
        <fullName evidence="2">Uncharacterized protein</fullName>
    </submittedName>
</protein>
<keyword evidence="1" id="KW-1133">Transmembrane helix</keyword>
<keyword evidence="1" id="KW-0472">Membrane</keyword>
<dbReference type="OrthoDB" id="3533857at2"/>
<feature type="transmembrane region" description="Helical" evidence="1">
    <location>
        <begin position="6"/>
        <end position="24"/>
    </location>
</feature>
<evidence type="ECO:0000256" key="1">
    <source>
        <dbReference type="SAM" id="Phobius"/>
    </source>
</evidence>
<gene>
    <name evidence="2" type="ORF">SAMN05660976_07505</name>
</gene>
<evidence type="ECO:0000313" key="3">
    <source>
        <dbReference type="Proteomes" id="UP000198953"/>
    </source>
</evidence>
<accession>A0A1H8GBK3</accession>
<dbReference type="EMBL" id="FOBF01000026">
    <property type="protein sequence ID" value="SEN41382.1"/>
    <property type="molecule type" value="Genomic_DNA"/>
</dbReference>
<proteinExistence type="predicted"/>
<evidence type="ECO:0000313" key="2">
    <source>
        <dbReference type="EMBL" id="SEN41382.1"/>
    </source>
</evidence>
<organism evidence="2 3">
    <name type="scientific">Nonomuraea pusilla</name>
    <dbReference type="NCBI Taxonomy" id="46177"/>
    <lineage>
        <taxon>Bacteria</taxon>
        <taxon>Bacillati</taxon>
        <taxon>Actinomycetota</taxon>
        <taxon>Actinomycetes</taxon>
        <taxon>Streptosporangiales</taxon>
        <taxon>Streptosporangiaceae</taxon>
        <taxon>Nonomuraea</taxon>
    </lineage>
</organism>
<sequence>MINKPPGLPFLIVFSAAATFLLIWASYPSWYGFETFKFGIPIGFVLFLYWTIRITWADHKAKAPAGLLNSALMPWYIAIAVGLALITNAPFWIRYTISEPSLRAYATAVDQNPGRKEPCQWVGLYYVCDGRRYDDLLTGEEIPGSARLVVRDLFQQDDKGFVWLTSGEPNENADGGDRYTHLEGYWYSYLYDSSW</sequence>